<keyword evidence="3" id="KW-1185">Reference proteome</keyword>
<name>A0ABS5ZFX2_9GAMM</name>
<feature type="signal peptide" evidence="1">
    <location>
        <begin position="1"/>
        <end position="29"/>
    </location>
</feature>
<dbReference type="EMBL" id="JAGSOY010000056">
    <property type="protein sequence ID" value="MBU2712969.1"/>
    <property type="molecule type" value="Genomic_DNA"/>
</dbReference>
<evidence type="ECO:0000313" key="3">
    <source>
        <dbReference type="Proteomes" id="UP000690515"/>
    </source>
</evidence>
<evidence type="ECO:0000256" key="1">
    <source>
        <dbReference type="SAM" id="SignalP"/>
    </source>
</evidence>
<organism evidence="2 3">
    <name type="scientific">Zooshikella harenae</name>
    <dbReference type="NCBI Taxonomy" id="2827238"/>
    <lineage>
        <taxon>Bacteria</taxon>
        <taxon>Pseudomonadati</taxon>
        <taxon>Pseudomonadota</taxon>
        <taxon>Gammaproteobacteria</taxon>
        <taxon>Oceanospirillales</taxon>
        <taxon>Zooshikellaceae</taxon>
        <taxon>Zooshikella</taxon>
    </lineage>
</organism>
<protein>
    <submittedName>
        <fullName evidence="2">Uncharacterized protein</fullName>
    </submittedName>
</protein>
<dbReference type="Proteomes" id="UP000690515">
    <property type="component" value="Unassembled WGS sequence"/>
</dbReference>
<evidence type="ECO:0000313" key="2">
    <source>
        <dbReference type="EMBL" id="MBU2712969.1"/>
    </source>
</evidence>
<accession>A0ABS5ZFX2</accession>
<sequence>MIYLHNDYRLLCCIFVFLALNSFVSSASAETEKVYRIQSLVMPRLTIPGDQATLKRDLFVEIKLGKKKNRE</sequence>
<gene>
    <name evidence="2" type="ORF">KCG35_18015</name>
</gene>
<proteinExistence type="predicted"/>
<dbReference type="RefSeq" id="WP_215821192.1">
    <property type="nucleotide sequence ID" value="NZ_JAGSOY010000056.1"/>
</dbReference>
<reference evidence="2 3" key="1">
    <citation type="submission" date="2021-04" db="EMBL/GenBank/DDBJ databases">
        <authorList>
            <person name="Pira H."/>
            <person name="Risdian C."/>
            <person name="Wink J."/>
        </authorList>
    </citation>
    <scope>NUCLEOTIDE SEQUENCE [LARGE SCALE GENOMIC DNA]</scope>
    <source>
        <strain evidence="2 3">WH53</strain>
    </source>
</reference>
<keyword evidence="1" id="KW-0732">Signal</keyword>
<feature type="chain" id="PRO_5045757452" evidence="1">
    <location>
        <begin position="30"/>
        <end position="71"/>
    </location>
</feature>
<comment type="caution">
    <text evidence="2">The sequence shown here is derived from an EMBL/GenBank/DDBJ whole genome shotgun (WGS) entry which is preliminary data.</text>
</comment>